<dbReference type="PANTHER" id="PTHR23112:SF0">
    <property type="entry name" value="TRANSMEMBRANE PROTEIN 116"/>
    <property type="match status" value="1"/>
</dbReference>
<sequence length="465" mass="52429">MAFTQQQISTLIIIERVTASISLTATLLLFTTFLLVKELRTLSNTLIFYASFANVFANVAALIGGEALRNENGALCQFQGFLLEMFMQSDPMWSCAMAVNVYLVFFHRYDAHRLKRLYWLYGLICYGLPFIPAIFCLLYKTKQKGKMYGNATVSVNPSFVISFIERGEVTDGFGQLWCWIDNEWAAVRIYSYYAPVWLAILISLLVYLRVGIEIFQKRSELRAAIESNPKSTHHTATAPYIPMPAFSGTRTTEVQVTSDRKHSIPSPTLERPYPRPKNDLLRYAGHQKEAYTITISASHLPRSSLPSHTTSTVSSTSPISTITPHVPFPTKRQVPAIDKIKYAYTKTALLFAISILITWVPASVNRVYGLRYPREPSFALNVGSAVVLPLQGFWNSVIFFGGSLGVLRRLVKRKREGMGRKSSAVGFVNLEMRREGRSGDFKEHENIDDNNDCRGSGGKEEEVRR</sequence>
<feature type="transmembrane region" description="Helical" evidence="6">
    <location>
        <begin position="12"/>
        <end position="34"/>
    </location>
</feature>
<dbReference type="GO" id="GO:0007166">
    <property type="term" value="P:cell surface receptor signaling pathway"/>
    <property type="evidence" value="ECO:0007669"/>
    <property type="project" value="InterPro"/>
</dbReference>
<evidence type="ECO:0000256" key="3">
    <source>
        <dbReference type="ARBA" id="ARBA00022989"/>
    </source>
</evidence>
<feature type="transmembrane region" description="Helical" evidence="6">
    <location>
        <begin position="192"/>
        <end position="212"/>
    </location>
</feature>
<comment type="subcellular location">
    <subcellularLocation>
        <location evidence="1">Membrane</location>
        <topology evidence="1">Multi-pass membrane protein</topology>
    </subcellularLocation>
</comment>
<keyword evidence="9" id="KW-1185">Reference proteome</keyword>
<evidence type="ECO:0000256" key="1">
    <source>
        <dbReference type="ARBA" id="ARBA00004141"/>
    </source>
</evidence>
<dbReference type="PROSITE" id="PS50261">
    <property type="entry name" value="G_PROTEIN_RECEP_F2_4"/>
    <property type="match status" value="1"/>
</dbReference>
<dbReference type="InterPro" id="IPR017981">
    <property type="entry name" value="GPCR_2-like_7TM"/>
</dbReference>
<dbReference type="SUPFAM" id="SSF81321">
    <property type="entry name" value="Family A G protein-coupled receptor-like"/>
    <property type="match status" value="1"/>
</dbReference>
<dbReference type="PANTHER" id="PTHR23112">
    <property type="entry name" value="G PROTEIN-COUPLED RECEPTOR 157-RELATED"/>
    <property type="match status" value="1"/>
</dbReference>
<dbReference type="GO" id="GO:0004930">
    <property type="term" value="F:G protein-coupled receptor activity"/>
    <property type="evidence" value="ECO:0007669"/>
    <property type="project" value="InterPro"/>
</dbReference>
<evidence type="ECO:0000256" key="5">
    <source>
        <dbReference type="SAM" id="MobiDB-lite"/>
    </source>
</evidence>
<dbReference type="Proteomes" id="UP000701801">
    <property type="component" value="Unassembled WGS sequence"/>
</dbReference>
<keyword evidence="2 6" id="KW-0812">Transmembrane</keyword>
<dbReference type="InterPro" id="IPR000832">
    <property type="entry name" value="GPCR_2_secretin-like"/>
</dbReference>
<dbReference type="OrthoDB" id="18453at2759"/>
<name>A0A9N9Q5H4_9HELO</name>
<feature type="region of interest" description="Disordered" evidence="5">
    <location>
        <begin position="436"/>
        <end position="465"/>
    </location>
</feature>
<dbReference type="GO" id="GO:0007189">
    <property type="term" value="P:adenylate cyclase-activating G protein-coupled receptor signaling pathway"/>
    <property type="evidence" value="ECO:0007669"/>
    <property type="project" value="TreeGrafter"/>
</dbReference>
<feature type="compositionally biased region" description="Low complexity" evidence="5">
    <location>
        <begin position="303"/>
        <end position="321"/>
    </location>
</feature>
<accession>A0A9N9Q5H4</accession>
<evidence type="ECO:0000256" key="4">
    <source>
        <dbReference type="ARBA" id="ARBA00023136"/>
    </source>
</evidence>
<organism evidence="8 9">
    <name type="scientific">Hymenoscyphus albidus</name>
    <dbReference type="NCBI Taxonomy" id="595503"/>
    <lineage>
        <taxon>Eukaryota</taxon>
        <taxon>Fungi</taxon>
        <taxon>Dikarya</taxon>
        <taxon>Ascomycota</taxon>
        <taxon>Pezizomycotina</taxon>
        <taxon>Leotiomycetes</taxon>
        <taxon>Helotiales</taxon>
        <taxon>Helotiaceae</taxon>
        <taxon>Hymenoscyphus</taxon>
    </lineage>
</organism>
<evidence type="ECO:0000259" key="7">
    <source>
        <dbReference type="PROSITE" id="PS50261"/>
    </source>
</evidence>
<feature type="transmembrane region" description="Helical" evidence="6">
    <location>
        <begin position="388"/>
        <end position="411"/>
    </location>
</feature>
<feature type="region of interest" description="Disordered" evidence="5">
    <location>
        <begin position="301"/>
        <end position="321"/>
    </location>
</feature>
<feature type="compositionally biased region" description="Basic and acidic residues" evidence="5">
    <location>
        <begin position="436"/>
        <end position="447"/>
    </location>
</feature>
<dbReference type="EMBL" id="CAJVRM010000155">
    <property type="protein sequence ID" value="CAG8975884.1"/>
    <property type="molecule type" value="Genomic_DNA"/>
</dbReference>
<dbReference type="AlphaFoldDB" id="A0A9N9Q5H4"/>
<feature type="transmembrane region" description="Helical" evidence="6">
    <location>
        <begin position="348"/>
        <end position="368"/>
    </location>
</feature>
<keyword evidence="4 6" id="KW-0472">Membrane</keyword>
<dbReference type="Gene3D" id="1.20.1070.10">
    <property type="entry name" value="Rhodopsin 7-helix transmembrane proteins"/>
    <property type="match status" value="1"/>
</dbReference>
<evidence type="ECO:0000313" key="9">
    <source>
        <dbReference type="Proteomes" id="UP000701801"/>
    </source>
</evidence>
<dbReference type="GO" id="GO:0005886">
    <property type="term" value="C:plasma membrane"/>
    <property type="evidence" value="ECO:0007669"/>
    <property type="project" value="TreeGrafter"/>
</dbReference>
<protein>
    <recommendedName>
        <fullName evidence="7">G-protein coupled receptors family 2 profile 2 domain-containing protein</fullName>
    </recommendedName>
</protein>
<reference evidence="8" key="1">
    <citation type="submission" date="2021-07" db="EMBL/GenBank/DDBJ databases">
        <authorList>
            <person name="Durling M."/>
        </authorList>
    </citation>
    <scope>NUCLEOTIDE SEQUENCE</scope>
</reference>
<proteinExistence type="predicted"/>
<feature type="transmembrane region" description="Helical" evidence="6">
    <location>
        <begin position="46"/>
        <end position="65"/>
    </location>
</feature>
<evidence type="ECO:0000313" key="8">
    <source>
        <dbReference type="EMBL" id="CAG8975884.1"/>
    </source>
</evidence>
<dbReference type="Pfam" id="PF00002">
    <property type="entry name" value="7tm_2"/>
    <property type="match status" value="1"/>
</dbReference>
<feature type="domain" description="G-protein coupled receptors family 2 profile 2" evidence="7">
    <location>
        <begin position="11"/>
        <end position="219"/>
    </location>
</feature>
<evidence type="ECO:0000256" key="2">
    <source>
        <dbReference type="ARBA" id="ARBA00022692"/>
    </source>
</evidence>
<evidence type="ECO:0000256" key="6">
    <source>
        <dbReference type="SAM" id="Phobius"/>
    </source>
</evidence>
<feature type="transmembrane region" description="Helical" evidence="6">
    <location>
        <begin position="118"/>
        <end position="140"/>
    </location>
</feature>
<comment type="caution">
    <text evidence="8">The sequence shown here is derived from an EMBL/GenBank/DDBJ whole genome shotgun (WGS) entry which is preliminary data.</text>
</comment>
<gene>
    <name evidence="8" type="ORF">HYALB_00006501</name>
</gene>
<keyword evidence="3 6" id="KW-1133">Transmembrane helix</keyword>